<keyword evidence="5 6" id="KW-0326">Glycosidase</keyword>
<evidence type="ECO:0000256" key="4">
    <source>
        <dbReference type="ARBA" id="ARBA00023180"/>
    </source>
</evidence>
<dbReference type="GO" id="GO:0046576">
    <property type="term" value="F:rhamnogalacturonan alpha-L-rhamnopyranosyl-(1-&gt;4)-alpha-D-galactopyranosyluronide lyase activity"/>
    <property type="evidence" value="ECO:0007669"/>
    <property type="project" value="UniProtKB-ARBA"/>
</dbReference>
<keyword evidence="2 6" id="KW-0378">Hydrolase</keyword>
<dbReference type="InterPro" id="IPR000743">
    <property type="entry name" value="Glyco_hydro_28"/>
</dbReference>
<evidence type="ECO:0000256" key="1">
    <source>
        <dbReference type="ARBA" id="ARBA00008834"/>
    </source>
</evidence>
<dbReference type="InterPro" id="IPR012334">
    <property type="entry name" value="Pectin_lyas_fold"/>
</dbReference>
<dbReference type="SUPFAM" id="SSF51126">
    <property type="entry name" value="Pectin lyase-like"/>
    <property type="match status" value="1"/>
</dbReference>
<dbReference type="GO" id="GO:0004650">
    <property type="term" value="F:polygalacturonase activity"/>
    <property type="evidence" value="ECO:0007669"/>
    <property type="project" value="InterPro"/>
</dbReference>
<keyword evidence="4" id="KW-0325">Glycoprotein</keyword>
<comment type="similarity">
    <text evidence="1 6">Belongs to the glycosyl hydrolase 28 family.</text>
</comment>
<evidence type="ECO:0000256" key="6">
    <source>
        <dbReference type="RuleBase" id="RU361169"/>
    </source>
</evidence>
<evidence type="ECO:0000256" key="2">
    <source>
        <dbReference type="ARBA" id="ARBA00022801"/>
    </source>
</evidence>
<dbReference type="Pfam" id="PF00295">
    <property type="entry name" value="Glyco_hydro_28"/>
    <property type="match status" value="1"/>
</dbReference>
<dbReference type="Gene3D" id="2.160.20.10">
    <property type="entry name" value="Single-stranded right-handed beta-helix, Pectin lyase-like"/>
    <property type="match status" value="1"/>
</dbReference>
<keyword evidence="3" id="KW-1015">Disulfide bond</keyword>
<dbReference type="EMBL" id="AB924580">
    <property type="protein sequence ID" value="BAT23804.1"/>
    <property type="molecule type" value="Genomic_DNA"/>
</dbReference>
<sequence length="400" mass="44637">MSISKRNFLKAVSCAYFFYSFKALTKVNQPIEDYISTKDKNTWPSKVHRVEEFYTSTDRDYSDAILRGINYCSLNNCVLFFSDKYKISRSIILPDNTYIMGKEGALLYCDTDKPISIFSATSKKNINIKGLSVDGGVTEKTGKNYTRLVRFIKCVDITINSFKARNSADWCISFEACKIIRLEDIIVSGGGHLKPGGRDGIHFLDCSYFYIDRADITSGDDCIGITTQYGNSYYGSINNVTGSSEIGSIIACNEEQKKDKTYYASNIGFINIANVSVKNNGTARNIVRFFAYNDHSNISNIKLSRIDGISKSYGVYIGGVTNLTLNRINVSSLNKHAIYLVKSKNIQAQNLAYGLSRVVGYYGVSIFNCENVSGLFKSHNVNGDKKILITKSKVIKLTDN</sequence>
<reference evidence="7" key="2">
    <citation type="journal article" date="2015" name="Sci. Rep.">
        <title>Genetic analysis of capsular polysaccharide synthesis gene clusters in 79 capsular types of Klebsiella spp.</title>
        <authorList>
            <person name="Pan Y.J."/>
            <person name="Lin T.L."/>
            <person name="Chen C.T."/>
            <person name="Chen Y.Y."/>
            <person name="Hsieh P.F."/>
            <person name="Hsu C.R."/>
            <person name="Wu M.C."/>
            <person name="Wang J.T."/>
        </authorList>
    </citation>
    <scope>NUCLEOTIDE SEQUENCE</scope>
    <source>
        <strain evidence="7">2482</strain>
    </source>
</reference>
<dbReference type="PANTHER" id="PTHR31736">
    <property type="match status" value="1"/>
</dbReference>
<dbReference type="InterPro" id="IPR011050">
    <property type="entry name" value="Pectin_lyase_fold/virulence"/>
</dbReference>
<dbReference type="GO" id="GO:0005975">
    <property type="term" value="P:carbohydrate metabolic process"/>
    <property type="evidence" value="ECO:0007669"/>
    <property type="project" value="InterPro"/>
</dbReference>
<organism evidence="7">
    <name type="scientific">Klebsiella sp. 2482</name>
    <dbReference type="NCBI Taxonomy" id="1497818"/>
    <lineage>
        <taxon>Bacteria</taxon>
        <taxon>Pseudomonadati</taxon>
        <taxon>Pseudomonadota</taxon>
        <taxon>Gammaproteobacteria</taxon>
        <taxon>Enterobacterales</taxon>
        <taxon>Enterobacteriaceae</taxon>
        <taxon>Klebsiella/Raoultella group</taxon>
        <taxon>Klebsiella</taxon>
    </lineage>
</organism>
<evidence type="ECO:0000256" key="5">
    <source>
        <dbReference type="ARBA" id="ARBA00023295"/>
    </source>
</evidence>
<dbReference type="AlphaFoldDB" id="A0A0P0YRM7"/>
<dbReference type="PANTHER" id="PTHR31736:SF19">
    <property type="entry name" value="PECTIN LYASE SUPERFAMILY PROTEIN-RELATED"/>
    <property type="match status" value="1"/>
</dbReference>
<accession>A0A0P0YRM7</accession>
<proteinExistence type="inferred from homology"/>
<evidence type="ECO:0008006" key="8">
    <source>
        <dbReference type="Google" id="ProtNLM"/>
    </source>
</evidence>
<reference evidence="7" key="1">
    <citation type="submission" date="2014-04" db="EMBL/GenBank/DDBJ databases">
        <authorList>
            <person name="Harrison E."/>
        </authorList>
    </citation>
    <scope>NUCLEOTIDE SEQUENCE</scope>
    <source>
        <strain evidence="7">2482</strain>
    </source>
</reference>
<evidence type="ECO:0000313" key="7">
    <source>
        <dbReference type="EMBL" id="BAT23804.1"/>
    </source>
</evidence>
<name>A0A0P0YRM7_9ENTR</name>
<gene>
    <name evidence="7" type="primary">wcpY</name>
</gene>
<evidence type="ECO:0000256" key="3">
    <source>
        <dbReference type="ARBA" id="ARBA00023157"/>
    </source>
</evidence>
<protein>
    <recommendedName>
        <fullName evidence="8">Colanic acid biosynthesis protein</fullName>
    </recommendedName>
</protein>